<dbReference type="Proteomes" id="UP000306509">
    <property type="component" value="Unassembled WGS sequence"/>
</dbReference>
<dbReference type="SUPFAM" id="SSF52540">
    <property type="entry name" value="P-loop containing nucleoside triphosphate hydrolases"/>
    <property type="match status" value="1"/>
</dbReference>
<dbReference type="PROSITE" id="PS00211">
    <property type="entry name" value="ABC_TRANSPORTER_1"/>
    <property type="match status" value="1"/>
</dbReference>
<dbReference type="EC" id="3.6.3.-" evidence="10"/>
<dbReference type="GO" id="GO:0005524">
    <property type="term" value="F:ATP binding"/>
    <property type="evidence" value="ECO:0007669"/>
    <property type="project" value="UniProtKB-KW"/>
</dbReference>
<keyword evidence="7" id="KW-1278">Translocase</keyword>
<accession>A0A4U8Q8C9</accession>
<feature type="domain" description="ABC transporter" evidence="9">
    <location>
        <begin position="8"/>
        <end position="236"/>
    </location>
</feature>
<sequence>MDNYEFAIKVSELKKSYREKDVLKGVTFEVQKGTIFCLLGSNGAGKTTTVKILATLLQMDSGTVFVCGQNVKKDGAQVRKKISLTGQFAAVDEILSGRENMEMVARLSHIKNYKMQADKLLRDFQLEDAADKRTSTYSGGMRRRLDIAMSLLGNPSVIFLDEPTTGLDPQSRNAMWNIIQKLKESGVTIFLTTQYLEEAEELADRVAILHEGVIIANGSVEEIKKLSSSEYILFTLKHRENLQKMKKLFSEDITAVDEDNLTVTIEITGGMKQITNIFTTMEQYGVISSSFTQKKATLEDVFLNLVDGQRRIVHE</sequence>
<keyword evidence="4" id="KW-1003">Cell membrane</keyword>
<evidence type="ECO:0000313" key="10">
    <source>
        <dbReference type="EMBL" id="TLC98025.1"/>
    </source>
</evidence>
<evidence type="ECO:0000256" key="7">
    <source>
        <dbReference type="ARBA" id="ARBA00022967"/>
    </source>
</evidence>
<keyword evidence="10" id="KW-0378">Hydrolase</keyword>
<dbReference type="InterPro" id="IPR017871">
    <property type="entry name" value="ABC_transporter-like_CS"/>
</dbReference>
<dbReference type="Gene3D" id="3.40.50.300">
    <property type="entry name" value="P-loop containing nucleotide triphosphate hydrolases"/>
    <property type="match status" value="1"/>
</dbReference>
<dbReference type="InterPro" id="IPR003439">
    <property type="entry name" value="ABC_transporter-like_ATP-bd"/>
</dbReference>
<keyword evidence="3" id="KW-0813">Transport</keyword>
<dbReference type="GO" id="GO:0016887">
    <property type="term" value="F:ATP hydrolysis activity"/>
    <property type="evidence" value="ECO:0007669"/>
    <property type="project" value="InterPro"/>
</dbReference>
<evidence type="ECO:0000256" key="1">
    <source>
        <dbReference type="ARBA" id="ARBA00004236"/>
    </source>
</evidence>
<evidence type="ECO:0000256" key="4">
    <source>
        <dbReference type="ARBA" id="ARBA00022475"/>
    </source>
</evidence>
<dbReference type="GO" id="GO:0005886">
    <property type="term" value="C:plasma membrane"/>
    <property type="evidence" value="ECO:0007669"/>
    <property type="project" value="UniProtKB-SubCell"/>
</dbReference>
<gene>
    <name evidence="10" type="primary">drrA_10</name>
    <name evidence="10" type="ORF">DSM106044_05086</name>
</gene>
<dbReference type="PANTHER" id="PTHR42711">
    <property type="entry name" value="ABC TRANSPORTER ATP-BINDING PROTEIN"/>
    <property type="match status" value="1"/>
</dbReference>
<dbReference type="PROSITE" id="PS50893">
    <property type="entry name" value="ABC_TRANSPORTER_2"/>
    <property type="match status" value="1"/>
</dbReference>
<dbReference type="STRING" id="180332.GCA_000797495_00813"/>
<evidence type="ECO:0000256" key="8">
    <source>
        <dbReference type="ARBA" id="ARBA00023136"/>
    </source>
</evidence>
<proteinExistence type="inferred from homology"/>
<dbReference type="InterPro" id="IPR050763">
    <property type="entry name" value="ABC_transporter_ATP-binding"/>
</dbReference>
<dbReference type="RefSeq" id="WP_047832911.1">
    <property type="nucleotide sequence ID" value="NZ_CAUSDN010000239.1"/>
</dbReference>
<comment type="similarity">
    <text evidence="2">Belongs to the ABC transporter superfamily.</text>
</comment>
<evidence type="ECO:0000256" key="2">
    <source>
        <dbReference type="ARBA" id="ARBA00005417"/>
    </source>
</evidence>
<protein>
    <submittedName>
        <fullName evidence="10">Daunorubicin/doxorubicin resistance ATP-binding protein DrrA</fullName>
        <ecNumber evidence="10">3.6.3.-</ecNumber>
    </submittedName>
</protein>
<dbReference type="AlphaFoldDB" id="A0A4U8Q8C9"/>
<dbReference type="Pfam" id="PF00005">
    <property type="entry name" value="ABC_tran"/>
    <property type="match status" value="1"/>
</dbReference>
<dbReference type="InterPro" id="IPR003593">
    <property type="entry name" value="AAA+_ATPase"/>
</dbReference>
<reference evidence="10 11" key="1">
    <citation type="journal article" date="2019" name="Anaerobe">
        <title>Detection of Robinsoniella peoriensis in multiple bone samples of a trauma patient.</title>
        <authorList>
            <person name="Schrottner P."/>
            <person name="Hartwich K."/>
            <person name="Bunk B."/>
            <person name="Schober I."/>
            <person name="Helbig S."/>
            <person name="Rudolph W.W."/>
            <person name="Gunzer F."/>
        </authorList>
    </citation>
    <scope>NUCLEOTIDE SEQUENCE [LARGE SCALE GENOMIC DNA]</scope>
    <source>
        <strain evidence="10 11">DSM 106044</strain>
    </source>
</reference>
<evidence type="ECO:0000256" key="6">
    <source>
        <dbReference type="ARBA" id="ARBA00022840"/>
    </source>
</evidence>
<evidence type="ECO:0000259" key="9">
    <source>
        <dbReference type="PROSITE" id="PS50893"/>
    </source>
</evidence>
<comment type="subcellular location">
    <subcellularLocation>
        <location evidence="1">Cell membrane</location>
    </subcellularLocation>
</comment>
<organism evidence="10 11">
    <name type="scientific">Robinsoniella peoriensis</name>
    <dbReference type="NCBI Taxonomy" id="180332"/>
    <lineage>
        <taxon>Bacteria</taxon>
        <taxon>Bacillati</taxon>
        <taxon>Bacillota</taxon>
        <taxon>Clostridia</taxon>
        <taxon>Lachnospirales</taxon>
        <taxon>Lachnospiraceae</taxon>
        <taxon>Robinsoniella</taxon>
    </lineage>
</organism>
<dbReference type="FunFam" id="3.40.50.300:FF:000589">
    <property type="entry name" value="ABC transporter, ATP-binding subunit"/>
    <property type="match status" value="1"/>
</dbReference>
<dbReference type="SMART" id="SM00382">
    <property type="entry name" value="AAA"/>
    <property type="match status" value="1"/>
</dbReference>
<keyword evidence="5" id="KW-0547">Nucleotide-binding</keyword>
<name>A0A4U8Q8C9_9FIRM</name>
<dbReference type="InterPro" id="IPR027417">
    <property type="entry name" value="P-loop_NTPase"/>
</dbReference>
<comment type="caution">
    <text evidence="10">The sequence shown here is derived from an EMBL/GenBank/DDBJ whole genome shotgun (WGS) entry which is preliminary data.</text>
</comment>
<evidence type="ECO:0000313" key="11">
    <source>
        <dbReference type="Proteomes" id="UP000306509"/>
    </source>
</evidence>
<evidence type="ECO:0000256" key="3">
    <source>
        <dbReference type="ARBA" id="ARBA00022448"/>
    </source>
</evidence>
<dbReference type="PANTHER" id="PTHR42711:SF5">
    <property type="entry name" value="ABC TRANSPORTER ATP-BINDING PROTEIN NATA"/>
    <property type="match status" value="1"/>
</dbReference>
<evidence type="ECO:0000256" key="5">
    <source>
        <dbReference type="ARBA" id="ARBA00022741"/>
    </source>
</evidence>
<keyword evidence="11" id="KW-1185">Reference proteome</keyword>
<dbReference type="EMBL" id="QGQD01000105">
    <property type="protein sequence ID" value="TLC98025.1"/>
    <property type="molecule type" value="Genomic_DNA"/>
</dbReference>
<keyword evidence="8" id="KW-0472">Membrane</keyword>
<keyword evidence="6 10" id="KW-0067">ATP-binding</keyword>